<gene>
    <name evidence="5" type="ORF">EVEC_LOCUS363</name>
</gene>
<name>A0A0N4UTE8_ENTVE</name>
<keyword evidence="1" id="KW-0479">Metal-binding</keyword>
<keyword evidence="6" id="KW-1185">Reference proteome</keyword>
<feature type="compositionally biased region" description="Basic and acidic residues" evidence="4">
    <location>
        <begin position="65"/>
        <end position="83"/>
    </location>
</feature>
<dbReference type="AlphaFoldDB" id="A0A0N4UTE8"/>
<feature type="compositionally biased region" description="Polar residues" evidence="4">
    <location>
        <begin position="84"/>
        <end position="103"/>
    </location>
</feature>
<evidence type="ECO:0000313" key="7">
    <source>
        <dbReference type="WBParaSite" id="EVEC_0000054601-mRNA-1"/>
    </source>
</evidence>
<feature type="compositionally biased region" description="Low complexity" evidence="4">
    <location>
        <begin position="53"/>
        <end position="64"/>
    </location>
</feature>
<evidence type="ECO:0000256" key="3">
    <source>
        <dbReference type="ARBA" id="ARBA00022833"/>
    </source>
</evidence>
<organism evidence="7">
    <name type="scientific">Enterobius vermicularis</name>
    <name type="common">Human pinworm</name>
    <dbReference type="NCBI Taxonomy" id="51028"/>
    <lineage>
        <taxon>Eukaryota</taxon>
        <taxon>Metazoa</taxon>
        <taxon>Ecdysozoa</taxon>
        <taxon>Nematoda</taxon>
        <taxon>Chromadorea</taxon>
        <taxon>Rhabditida</taxon>
        <taxon>Spirurina</taxon>
        <taxon>Oxyuridomorpha</taxon>
        <taxon>Oxyuroidea</taxon>
        <taxon>Oxyuridae</taxon>
        <taxon>Enterobius</taxon>
    </lineage>
</organism>
<evidence type="ECO:0000313" key="5">
    <source>
        <dbReference type="EMBL" id="VDD85220.1"/>
    </source>
</evidence>
<evidence type="ECO:0000256" key="1">
    <source>
        <dbReference type="ARBA" id="ARBA00022723"/>
    </source>
</evidence>
<dbReference type="GO" id="GO:0005634">
    <property type="term" value="C:nucleus"/>
    <property type="evidence" value="ECO:0007669"/>
    <property type="project" value="TreeGrafter"/>
</dbReference>
<dbReference type="GO" id="GO:0045892">
    <property type="term" value="P:negative regulation of DNA-templated transcription"/>
    <property type="evidence" value="ECO:0007669"/>
    <property type="project" value="TreeGrafter"/>
</dbReference>
<dbReference type="InterPro" id="IPR051520">
    <property type="entry name" value="Elbow/Noc_ZnFinger"/>
</dbReference>
<reference evidence="7" key="1">
    <citation type="submission" date="2017-02" db="UniProtKB">
        <authorList>
            <consortium name="WormBaseParasite"/>
        </authorList>
    </citation>
    <scope>IDENTIFICATION</scope>
</reference>
<dbReference type="PANTHER" id="PTHR12522:SF4">
    <property type="entry name" value="ZINC FINGER PROTEIN ELBOW"/>
    <property type="match status" value="1"/>
</dbReference>
<evidence type="ECO:0000256" key="4">
    <source>
        <dbReference type="SAM" id="MobiDB-lite"/>
    </source>
</evidence>
<dbReference type="GO" id="GO:0008270">
    <property type="term" value="F:zinc ion binding"/>
    <property type="evidence" value="ECO:0007669"/>
    <property type="project" value="UniProtKB-KW"/>
</dbReference>
<proteinExistence type="predicted"/>
<protein>
    <submittedName>
        <fullName evidence="7">C2H2-type domain-containing protein</fullName>
    </submittedName>
</protein>
<dbReference type="EMBL" id="UXUI01000405">
    <property type="protein sequence ID" value="VDD85220.1"/>
    <property type="molecule type" value="Genomic_DNA"/>
</dbReference>
<dbReference type="Proteomes" id="UP000274131">
    <property type="component" value="Unassembled WGS sequence"/>
</dbReference>
<sequence>MIKFSSLHIYCSFFCFKVDVGKSPLAMLAKTCETIGLPDTPSRKDKMKDNNNSSHSPSTSSTSGESKKDELSPLQKKKEDSKSPRTTTHSPKTPITSEPSTSTRANFFPMAFPPLGSSFPMFQYPPMMPSFSAIPTFPSGFPTAPSPTSYLRCADPTCKGCPPVSTPADMITAFSSPFFTSYNPLMAAGAVTLPPTSRLAFFDSSSFSNQSQLAYQNLMAAAASSQTSKHICNWPDTTGICGKTFNSADELASHMKVSVKFLSLLFFFFSFTRLSII</sequence>
<feature type="region of interest" description="Disordered" evidence="4">
    <location>
        <begin position="35"/>
        <end position="103"/>
    </location>
</feature>
<evidence type="ECO:0000313" key="6">
    <source>
        <dbReference type="Proteomes" id="UP000274131"/>
    </source>
</evidence>
<dbReference type="WBParaSite" id="EVEC_0000054601-mRNA-1">
    <property type="protein sequence ID" value="EVEC_0000054601-mRNA-1"/>
    <property type="gene ID" value="EVEC_0000054601"/>
</dbReference>
<keyword evidence="3" id="KW-0862">Zinc</keyword>
<evidence type="ECO:0000256" key="2">
    <source>
        <dbReference type="ARBA" id="ARBA00022771"/>
    </source>
</evidence>
<dbReference type="PANTHER" id="PTHR12522">
    <property type="entry name" value="ZINC-FINGER PROTEIN NOLZ1-RELATED"/>
    <property type="match status" value="1"/>
</dbReference>
<accession>A0A0N4UTE8</accession>
<reference evidence="5 6" key="2">
    <citation type="submission" date="2018-10" db="EMBL/GenBank/DDBJ databases">
        <authorList>
            <consortium name="Pathogen Informatics"/>
        </authorList>
    </citation>
    <scope>NUCLEOTIDE SEQUENCE [LARGE SCALE GENOMIC DNA]</scope>
</reference>
<dbReference type="OrthoDB" id="5874052at2759"/>
<keyword evidence="2" id="KW-0863">Zinc-finger</keyword>